<evidence type="ECO:0000256" key="5">
    <source>
        <dbReference type="SAM" id="Phobius"/>
    </source>
</evidence>
<feature type="transmembrane region" description="Helical" evidence="5">
    <location>
        <begin position="1454"/>
        <end position="1476"/>
    </location>
</feature>
<accession>A0A5B9D9Y0</accession>
<evidence type="ECO:0000256" key="4">
    <source>
        <dbReference type="ARBA" id="ARBA00022825"/>
    </source>
</evidence>
<evidence type="ECO:0000256" key="1">
    <source>
        <dbReference type="ARBA" id="ARBA00011073"/>
    </source>
</evidence>
<dbReference type="Pfam" id="PF00082">
    <property type="entry name" value="Peptidase_S8"/>
    <property type="match status" value="1"/>
</dbReference>
<keyword evidence="5" id="KW-0472">Membrane</keyword>
<keyword evidence="5" id="KW-0812">Transmembrane</keyword>
<dbReference type="InterPro" id="IPR015500">
    <property type="entry name" value="Peptidase_S8_subtilisin-rel"/>
</dbReference>
<dbReference type="PRINTS" id="PR00723">
    <property type="entry name" value="SUBTILISIN"/>
</dbReference>
<keyword evidence="2" id="KW-0645">Protease</keyword>
<dbReference type="GO" id="GO:0006508">
    <property type="term" value="P:proteolysis"/>
    <property type="evidence" value="ECO:0007669"/>
    <property type="project" value="UniProtKB-KW"/>
</dbReference>
<evidence type="ECO:0000313" key="7">
    <source>
        <dbReference type="EMBL" id="QEE15903.1"/>
    </source>
</evidence>
<organism evidence="7 8">
    <name type="scientific">Promethearchaeum syntrophicum</name>
    <dbReference type="NCBI Taxonomy" id="2594042"/>
    <lineage>
        <taxon>Archaea</taxon>
        <taxon>Promethearchaeati</taxon>
        <taxon>Promethearchaeota</taxon>
        <taxon>Promethearchaeia</taxon>
        <taxon>Promethearchaeales</taxon>
        <taxon>Promethearchaeaceae</taxon>
        <taxon>Promethearchaeum</taxon>
    </lineage>
</organism>
<dbReference type="GeneID" id="41329723"/>
<dbReference type="OrthoDB" id="341609at2157"/>
<keyword evidence="5" id="KW-1133">Transmembrane helix</keyword>
<protein>
    <submittedName>
        <fullName evidence="7">S8 family serine peptidase</fullName>
    </submittedName>
</protein>
<feature type="domain" description="Peptidase S8/S53" evidence="6">
    <location>
        <begin position="348"/>
        <end position="577"/>
    </location>
</feature>
<evidence type="ECO:0000259" key="6">
    <source>
        <dbReference type="Pfam" id="PF00082"/>
    </source>
</evidence>
<evidence type="ECO:0000313" key="8">
    <source>
        <dbReference type="Proteomes" id="UP000321408"/>
    </source>
</evidence>
<evidence type="ECO:0000256" key="2">
    <source>
        <dbReference type="ARBA" id="ARBA00022670"/>
    </source>
</evidence>
<dbReference type="PANTHER" id="PTHR43806:SF11">
    <property type="entry name" value="CEREVISIN-RELATED"/>
    <property type="match status" value="1"/>
</dbReference>
<comment type="similarity">
    <text evidence="1">Belongs to the peptidase S8 family.</text>
</comment>
<keyword evidence="4" id="KW-0720">Serine protease</keyword>
<reference evidence="7 8" key="1">
    <citation type="journal article" date="2020" name="Nature">
        <title>Isolation of an archaeon at the prokaryote-eukaryote interface.</title>
        <authorList>
            <person name="Imachi H."/>
            <person name="Nobu M.K."/>
            <person name="Nakahara N."/>
            <person name="Morono Y."/>
            <person name="Ogawara M."/>
            <person name="Takaki Y."/>
            <person name="Takano Y."/>
            <person name="Uematsu K."/>
            <person name="Ikuta T."/>
            <person name="Ito M."/>
            <person name="Matsui Y."/>
            <person name="Miyazaki M."/>
            <person name="Murata K."/>
            <person name="Saito Y."/>
            <person name="Sakai S."/>
            <person name="Song C."/>
            <person name="Tasumi E."/>
            <person name="Yamanaka Y."/>
            <person name="Yamaguchi T."/>
            <person name="Kamagata Y."/>
            <person name="Tamaki H."/>
            <person name="Takai K."/>
        </authorList>
    </citation>
    <scope>NUCLEOTIDE SEQUENCE [LARGE SCALE GENOMIC DNA]</scope>
    <source>
        <strain evidence="7 8">MK-D1</strain>
    </source>
</reference>
<dbReference type="PROSITE" id="PS00136">
    <property type="entry name" value="SUBTILASE_ASP"/>
    <property type="match status" value="1"/>
</dbReference>
<dbReference type="InterPro" id="IPR023827">
    <property type="entry name" value="Peptidase_S8_Asp-AS"/>
</dbReference>
<name>A0A5B9D9Y0_9ARCH</name>
<dbReference type="InterPro" id="IPR036852">
    <property type="entry name" value="Peptidase_S8/S53_dom_sf"/>
</dbReference>
<keyword evidence="3" id="KW-0378">Hydrolase</keyword>
<sequence length="1651" mass="188029">MMKHTRKSLALFFLGIFILQFVYLPEYFNFQQGLTKNGNYLDQSIETPYNQYIPSYDNQSHRYIFLFNSSINLIDNATLFSFFSSTLGGVLTSGPWEYLNGFSGIINNSEENLGAFIDQYNPKTFQDNVIEAQMNSIHEQINTYPAVIDSSGYGYLGDLNSTIAFLDSGIDDSHSLINQSNIVAWENYINGSQEYDDINGHGTAITSISLGGGDTSLEPTHTGSTYYITVGGNYSHGELFYPHHITPGWYKFKLASFDLDSDALDWIDIKGKINETYRFDNFHSELYRDGELINSSDDQILDLSWNSTEIINKTGKYDVFFTYNIPFGVNPEFNMFLNITFSPKNESRPFANFTGIAPNTKIASLKILNETGLGYSSNLISALEWIINNGSKLHVVATVLSLANFNMDNNLAKNISSLIDKIINNGTMVIIAAGNMGISTEINKIAMNKKAIIMGAVNNQDQLTYYSNQGNLLEDDQTIAPDLLAPGGSLLTENNMVITADTNDYDPFYGDSELIDNDLTCITGTSVSVAIVAGVYNLVVEALGGWDNLDKSSGKDALFIKSLLLLTATETNMQREDNPNTPYDESLNSPILNRGGSDIHEGYGRINPKAVFDLLNNTFEINSSIEIPLIASTENSIGEHVYATNITLEKNEMYLFNMTFNETFFSTFDTDLYLYASEPDENGEPILVASNPQIGYFDENFYYTNLNETQSFYLVAKAINGQGNITLNVSKQKITQPPNLLNASISPNSNFDFNDTLDIFTFSINYSHPENMPASFINLHTNATSENITLTPDFFDSNFTDGCIYSGEYKFKLSGIYSLNFTVQTGNFYFDYIDPIVNSTIISSIKNLVEWSSTGINSSFSNSNERDLWEFSPEMMNFTYQNDEIEVFSGWDWIEVPYTLEDRRTLEIDENSYSMYCGITGKTGDQHHLLETDGKPFYSYYNITGTYNLISPYIYLNESIAINPIIKLGIRIGINEGDNVQIQVNANRSNQWETLETFSNTQNEWFLVEYNLSEYIQSYTRIRIQVDFDDLPEDYYGGIMVDYVSFEEADNTNNFAPVLSQYHHLSDPEEIQPYYSSSNTEMEPFTFKVAYTDEDGNMPNNVYLEIGDKNYSMINQYGRWNPKKDSNEDYSKEIIFTYTLPILDIVNRSFRFNTFDGTFYNSTPWQPLFNFTSGTTLEFPLTRNLSINEMLILESSATLRSPTLWIPSSDSSFMWHQVSNLGIVEEGEFYCGIGDYQGYGMNLNSSMITPVIFLNETRNIYLNFTHRLRFDIDGEEEGDFGQIFISTNLGDSWELLEKFEQETEGTYPKSISIDISDYRGENVIFKFNFISDDVGIQLKNSGWIISSLTVDIDHSRDYTKPVIEFQNLRNNDVVKGKFNITIKISDNEEIDWIRVDLWINDIQVEYSIENDTIIYFLDTTNYKNGDIIKIVCSAKDIWGNGNMEEILVSVDKSLSIPLLIFLYALGAAIIVSAISLSIREMKIRKLLATGDYIREPSIFARLTQQKVHESTLLQEARLIVKETDKEWEKQQPIKLYCKKCKKLFISEECEIYCPNCNTDTLYVARQCYVCKKWSYFDGDDINHKCKKCDVIILKDFDEAKKQIKLQHEKSKEIQLATEEEKDDFFKAAIKIPNSELKELIKELIDEDEPEI</sequence>
<dbReference type="SUPFAM" id="SSF52743">
    <property type="entry name" value="Subtilisin-like"/>
    <property type="match status" value="1"/>
</dbReference>
<dbReference type="InterPro" id="IPR050131">
    <property type="entry name" value="Peptidase_S8_subtilisin-like"/>
</dbReference>
<proteinExistence type="inferred from homology"/>
<gene>
    <name evidence="7" type="ORF">DSAG12_01730</name>
</gene>
<keyword evidence="8" id="KW-1185">Reference proteome</keyword>
<evidence type="ECO:0000256" key="3">
    <source>
        <dbReference type="ARBA" id="ARBA00022801"/>
    </source>
</evidence>
<dbReference type="InterPro" id="IPR000209">
    <property type="entry name" value="Peptidase_S8/S53_dom"/>
</dbReference>
<dbReference type="KEGG" id="psyt:DSAG12_01730"/>
<dbReference type="PROSITE" id="PS51892">
    <property type="entry name" value="SUBTILASE"/>
    <property type="match status" value="1"/>
</dbReference>
<dbReference type="PANTHER" id="PTHR43806">
    <property type="entry name" value="PEPTIDASE S8"/>
    <property type="match status" value="1"/>
</dbReference>
<dbReference type="GO" id="GO:0004252">
    <property type="term" value="F:serine-type endopeptidase activity"/>
    <property type="evidence" value="ECO:0007669"/>
    <property type="project" value="InterPro"/>
</dbReference>
<reference evidence="7 8" key="2">
    <citation type="journal article" date="2024" name="Int. J. Syst. Evol. Microbiol.">
        <title>Promethearchaeum syntrophicum gen. nov., sp. nov., an anaerobic, obligately syntrophic archaeon, the first isolate of the lineage 'Asgard' archaea, and proposal of the new archaeal phylum Promethearchaeota phyl. nov. and kingdom Promethearchaeati regn. nov.</title>
        <authorList>
            <person name="Imachi H."/>
            <person name="Nobu M.K."/>
            <person name="Kato S."/>
            <person name="Takaki Y."/>
            <person name="Miyazaki M."/>
            <person name="Miyata M."/>
            <person name="Ogawara M."/>
            <person name="Saito Y."/>
            <person name="Sakai S."/>
            <person name="Tahara Y.O."/>
            <person name="Takano Y."/>
            <person name="Tasumi E."/>
            <person name="Uematsu K."/>
            <person name="Yoshimura T."/>
            <person name="Itoh T."/>
            <person name="Ohkuma M."/>
            <person name="Takai K."/>
        </authorList>
    </citation>
    <scope>NUCLEOTIDE SEQUENCE [LARGE SCALE GENOMIC DNA]</scope>
    <source>
        <strain evidence="7 8">MK-D1</strain>
    </source>
</reference>
<dbReference type="EMBL" id="CP042905">
    <property type="protein sequence ID" value="QEE15903.1"/>
    <property type="molecule type" value="Genomic_DNA"/>
</dbReference>
<dbReference type="RefSeq" id="WP_147662799.1">
    <property type="nucleotide sequence ID" value="NZ_CP042905.2"/>
</dbReference>
<dbReference type="Gene3D" id="3.40.50.200">
    <property type="entry name" value="Peptidase S8/S53 domain"/>
    <property type="match status" value="2"/>
</dbReference>
<dbReference type="Proteomes" id="UP000321408">
    <property type="component" value="Chromosome"/>
</dbReference>